<dbReference type="InterPro" id="IPR036388">
    <property type="entry name" value="WH-like_DNA-bd_sf"/>
</dbReference>
<dbReference type="SUPFAM" id="SSF53383">
    <property type="entry name" value="PLP-dependent transferases"/>
    <property type="match status" value="1"/>
</dbReference>
<dbReference type="CDD" id="cd07377">
    <property type="entry name" value="WHTH_GntR"/>
    <property type="match status" value="1"/>
</dbReference>
<reference evidence="9 10" key="1">
    <citation type="submission" date="2023-07" db="EMBL/GenBank/DDBJ databases">
        <title>Sorghum-associated microbial communities from plants grown in Nebraska, USA.</title>
        <authorList>
            <person name="Schachtman D."/>
        </authorList>
    </citation>
    <scope>NUCLEOTIDE SEQUENCE [LARGE SCALE GENOMIC DNA]</scope>
    <source>
        <strain evidence="9 10">CC482</strain>
    </source>
</reference>
<dbReference type="InterPro" id="IPR000524">
    <property type="entry name" value="Tscrpt_reg_HTH_GntR"/>
</dbReference>
<proteinExistence type="inferred from homology"/>
<dbReference type="RefSeq" id="WP_307206142.1">
    <property type="nucleotide sequence ID" value="NZ_JAUSSU010000008.1"/>
</dbReference>
<evidence type="ECO:0000256" key="5">
    <source>
        <dbReference type="ARBA" id="ARBA00023015"/>
    </source>
</evidence>
<sequence length="466" mass="52639">MDITLNPGDEGPLYIQLYKRVKALIQNGNLQGGAKLPSVRALCRQLGVSKTTVETAYQMLLEEGYASSKPRSGLYVIDYEHRTFAKAKRPYNKEKKRSAEPQAPMIDFSLLTVDGESFPIRQWRSALAESLAMNGRSIHEYGDPRGEYGLREQLARYLTNSRGAVCTAEQIVVGTGISNSIHILSRLLGDGAAVGVEEYGIAQIRTIFEQHRIKLVPIPNDDDHKQPNLAQLERSPLQALYMTPSHRPAGSPLPYKTRQLLLQWAQKGDRYIIEDDYDGEFRYDGKTIPSLQGMDRNDSVIYLGTFSKSFTPALRMSYMVLPIELMERLNGLAQILTCPSRIDQWAMGLFIEKGHWYRHIRKMRLVYRRKLERIIRCVERHMPGRAEVTSDRAGLHIELTLQAGCSAERLIELAAAAGVRVYGLQSPDLRGHNEKPKIYLGFGGINDSDMERGIQMLSEAWSTVWG</sequence>
<keyword evidence="3 9" id="KW-0032">Aminotransferase</keyword>
<organism evidence="9 10">
    <name type="scientific">Paenibacillus harenae</name>
    <dbReference type="NCBI Taxonomy" id="306543"/>
    <lineage>
        <taxon>Bacteria</taxon>
        <taxon>Bacillati</taxon>
        <taxon>Bacillota</taxon>
        <taxon>Bacilli</taxon>
        <taxon>Bacillales</taxon>
        <taxon>Paenibacillaceae</taxon>
        <taxon>Paenibacillus</taxon>
    </lineage>
</organism>
<evidence type="ECO:0000313" key="10">
    <source>
        <dbReference type="Proteomes" id="UP001229346"/>
    </source>
</evidence>
<keyword evidence="3 9" id="KW-0808">Transferase</keyword>
<keyword evidence="7" id="KW-0804">Transcription</keyword>
<evidence type="ECO:0000256" key="2">
    <source>
        <dbReference type="ARBA" id="ARBA00005384"/>
    </source>
</evidence>
<dbReference type="Gene3D" id="3.40.640.10">
    <property type="entry name" value="Type I PLP-dependent aspartate aminotransferase-like (Major domain)"/>
    <property type="match status" value="1"/>
</dbReference>
<dbReference type="InterPro" id="IPR036390">
    <property type="entry name" value="WH_DNA-bd_sf"/>
</dbReference>
<dbReference type="SMART" id="SM00345">
    <property type="entry name" value="HTH_GNTR"/>
    <property type="match status" value="1"/>
</dbReference>
<dbReference type="InterPro" id="IPR004839">
    <property type="entry name" value="Aminotransferase_I/II_large"/>
</dbReference>
<keyword evidence="4" id="KW-0663">Pyridoxal phosphate</keyword>
<evidence type="ECO:0000256" key="1">
    <source>
        <dbReference type="ARBA" id="ARBA00001933"/>
    </source>
</evidence>
<evidence type="ECO:0000256" key="7">
    <source>
        <dbReference type="ARBA" id="ARBA00023163"/>
    </source>
</evidence>
<evidence type="ECO:0000256" key="6">
    <source>
        <dbReference type="ARBA" id="ARBA00023125"/>
    </source>
</evidence>
<dbReference type="CDD" id="cd00609">
    <property type="entry name" value="AAT_like"/>
    <property type="match status" value="1"/>
</dbReference>
<feature type="domain" description="HTH gntR-type" evidence="8">
    <location>
        <begin position="11"/>
        <end position="79"/>
    </location>
</feature>
<dbReference type="SUPFAM" id="SSF46785">
    <property type="entry name" value="Winged helix' DNA-binding domain"/>
    <property type="match status" value="1"/>
</dbReference>
<dbReference type="PANTHER" id="PTHR46577:SF1">
    <property type="entry name" value="HTH-TYPE TRANSCRIPTIONAL REGULATORY PROTEIN GABR"/>
    <property type="match status" value="1"/>
</dbReference>
<evidence type="ECO:0000313" key="9">
    <source>
        <dbReference type="EMBL" id="MDQ0114765.1"/>
    </source>
</evidence>
<comment type="similarity">
    <text evidence="2">In the C-terminal section; belongs to the class-I pyridoxal-phosphate-dependent aminotransferase family.</text>
</comment>
<dbReference type="InterPro" id="IPR051446">
    <property type="entry name" value="HTH_trans_reg/aminotransferase"/>
</dbReference>
<dbReference type="InterPro" id="IPR015421">
    <property type="entry name" value="PyrdxlP-dep_Trfase_major"/>
</dbReference>
<gene>
    <name evidence="9" type="ORF">J2T15_004221</name>
</gene>
<name>A0ABT9U556_PAEHA</name>
<comment type="cofactor">
    <cofactor evidence="1">
        <name>pyridoxal 5'-phosphate</name>
        <dbReference type="ChEBI" id="CHEBI:597326"/>
    </cofactor>
</comment>
<keyword evidence="10" id="KW-1185">Reference proteome</keyword>
<dbReference type="PANTHER" id="PTHR46577">
    <property type="entry name" value="HTH-TYPE TRANSCRIPTIONAL REGULATORY PROTEIN GABR"/>
    <property type="match status" value="1"/>
</dbReference>
<dbReference type="GO" id="GO:0008483">
    <property type="term" value="F:transaminase activity"/>
    <property type="evidence" value="ECO:0007669"/>
    <property type="project" value="UniProtKB-KW"/>
</dbReference>
<comment type="caution">
    <text evidence="9">The sequence shown here is derived from an EMBL/GenBank/DDBJ whole genome shotgun (WGS) entry which is preliminary data.</text>
</comment>
<dbReference type="Pfam" id="PF00155">
    <property type="entry name" value="Aminotran_1_2"/>
    <property type="match status" value="1"/>
</dbReference>
<accession>A0ABT9U556</accession>
<dbReference type="EMBL" id="JAUSSU010000008">
    <property type="protein sequence ID" value="MDQ0114765.1"/>
    <property type="molecule type" value="Genomic_DNA"/>
</dbReference>
<dbReference type="Proteomes" id="UP001229346">
    <property type="component" value="Unassembled WGS sequence"/>
</dbReference>
<keyword evidence="6" id="KW-0238">DNA-binding</keyword>
<dbReference type="PROSITE" id="PS50949">
    <property type="entry name" value="HTH_GNTR"/>
    <property type="match status" value="1"/>
</dbReference>
<dbReference type="InterPro" id="IPR015424">
    <property type="entry name" value="PyrdxlP-dep_Trfase"/>
</dbReference>
<keyword evidence="5" id="KW-0805">Transcription regulation</keyword>
<evidence type="ECO:0000259" key="8">
    <source>
        <dbReference type="PROSITE" id="PS50949"/>
    </source>
</evidence>
<protein>
    <submittedName>
        <fullName evidence="9">GntR family transcriptional regulator/MocR family aminotransferase</fullName>
    </submittedName>
</protein>
<dbReference type="Gene3D" id="1.10.10.10">
    <property type="entry name" value="Winged helix-like DNA-binding domain superfamily/Winged helix DNA-binding domain"/>
    <property type="match status" value="1"/>
</dbReference>
<dbReference type="Pfam" id="PF00392">
    <property type="entry name" value="GntR"/>
    <property type="match status" value="1"/>
</dbReference>
<evidence type="ECO:0000256" key="4">
    <source>
        <dbReference type="ARBA" id="ARBA00022898"/>
    </source>
</evidence>
<evidence type="ECO:0000256" key="3">
    <source>
        <dbReference type="ARBA" id="ARBA00022576"/>
    </source>
</evidence>